<evidence type="ECO:0000259" key="2">
    <source>
        <dbReference type="Pfam" id="PF13569"/>
    </source>
</evidence>
<gene>
    <name evidence="3" type="ORF">GCM10009827_047190</name>
</gene>
<organism evidence="3 4">
    <name type="scientific">Dactylosporangium maewongense</name>
    <dbReference type="NCBI Taxonomy" id="634393"/>
    <lineage>
        <taxon>Bacteria</taxon>
        <taxon>Bacillati</taxon>
        <taxon>Actinomycetota</taxon>
        <taxon>Actinomycetes</taxon>
        <taxon>Micromonosporales</taxon>
        <taxon>Micromonosporaceae</taxon>
        <taxon>Dactylosporangium</taxon>
    </lineage>
</organism>
<dbReference type="Pfam" id="PF13569">
    <property type="entry name" value="DUF4132"/>
    <property type="match status" value="1"/>
</dbReference>
<dbReference type="RefSeq" id="WP_344504217.1">
    <property type="nucleotide sequence ID" value="NZ_BAAAQD010000009.1"/>
</dbReference>
<dbReference type="Proteomes" id="UP001501470">
    <property type="component" value="Unassembled WGS sequence"/>
</dbReference>
<name>A0ABP4LJ24_9ACTN</name>
<keyword evidence="4" id="KW-1185">Reference proteome</keyword>
<evidence type="ECO:0000313" key="3">
    <source>
        <dbReference type="EMBL" id="GAA1525085.1"/>
    </source>
</evidence>
<dbReference type="InterPro" id="IPR025406">
    <property type="entry name" value="DUF4132"/>
</dbReference>
<comment type="caution">
    <text evidence="3">The sequence shown here is derived from an EMBL/GenBank/DDBJ whole genome shotgun (WGS) entry which is preliminary data.</text>
</comment>
<accession>A0ABP4LJ24</accession>
<feature type="compositionally biased region" description="Basic and acidic residues" evidence="1">
    <location>
        <begin position="1203"/>
        <end position="1212"/>
    </location>
</feature>
<sequence length="1284" mass="133908">MAYTPVTDAVPDWPDTSAVLRLSPAAALADAPSDSPPGAAAAAAAAILLWTPRVPTFDPRAIADRWIADGGLAFAAAAGIELAGLRPLTVRCDAPACPGRHTTVTHRADEADAHNGTTGVETILAQLRVALTAASDDLHATVIESLSDLRTRTPSGQLATPAVASVPELRAGSPSGQVATSDGLAASVVASLGGEADRTRRASVSKPWAGVRSGQVAVSGGLDVPAVELLREPRAGTLARRIAASFLAPDQTAWVDEDVRELAADGRRHPYAPLLMAAAHTLAQAALIRPQIHSVGWRLLRGTAMIHTVAEGLGDGVLDVYAGWHRSDWGTADEQRVLMATLAAVPTDRAFQALLDALDVRGAQPAVETAAERFPERAMRLLSSASEPGAGHPATAPAVSSHPAAAATVSGGSAIAAADSGSSAAVVSGGSAAAGSGSPAAAAVVSGSSAAVVSGSSAPAVSSHPAAAALVSGGSAIAAAGLGSSAAAGSGSPAAVGHLAADAVQRGARIAELLRRHAVRHPGLVPAVADGARAAGGGLAEAGRIALPAVLVTPPWEVRRAVVKPVVVPGLRCDDEPAVVWPPGEREQLVARLKRGVDRDDPEQLASQLRAGSLEDWLAVDLFEAGPEDLVRPLLATWEPKRLWGAHYWLRLIAARFGVAALPLVLRVARRSPADGGPALLAYAGPEVAVLVAGWHGRLKAARAVALEWLRRHPRAAARALVPPALGRQGAGRRHAEQALLALAAEGHRDTVLDVAGGHGPRAGDAIRDLLDTDPLDVLPARIPFAPAWADPATLPPVRLRDGAHVLPADAAGHLVTLPPVRLRGGAHVLPADAAGHLVTMLMVSRSGDPYAGIPIVRDACEPADLARFAWALLERWERADAPTADSWVLDAQALLGDDETAVRLAAAVRDWPYQGAHQRAAAGLDVLAQLGTDAALTQLQDIAVKMKAKAVRARAELKLREVAEALDLTPDQLADRLVPHLDLTPDATLTLDYGPRGFVGGFDEQLRPYVIDEAGARRKDLPAPAAGDDPRLAPAAQQRFAAAKKAVRKAAGEQARRLERAMVMRREWTGAEFRRTFLQHPLLWRLARRLVWLVTHGGVDVAVRLAEDRTLADAGDGPVLLADEAVVSVAHPVHLDVPKWAEVFAAYEILQPFRQLARDTHALTAQEGTATRLDRFDGRKALTVKLLSLERRGWRRSGQDGGHQDRIERDLPAGPGVPGGGTLIADLDPGIMMGVPGEHPEQSLEIWICPAGGDQWSSERTVPFSALDPVSASEILRDLGGCH</sequence>
<evidence type="ECO:0000313" key="4">
    <source>
        <dbReference type="Proteomes" id="UP001501470"/>
    </source>
</evidence>
<dbReference type="EMBL" id="BAAAQD010000009">
    <property type="protein sequence ID" value="GAA1525085.1"/>
    <property type="molecule type" value="Genomic_DNA"/>
</dbReference>
<proteinExistence type="predicted"/>
<evidence type="ECO:0000256" key="1">
    <source>
        <dbReference type="SAM" id="MobiDB-lite"/>
    </source>
</evidence>
<feature type="region of interest" description="Disordered" evidence="1">
    <location>
        <begin position="1196"/>
        <end position="1221"/>
    </location>
</feature>
<reference evidence="4" key="1">
    <citation type="journal article" date="2019" name="Int. J. Syst. Evol. Microbiol.">
        <title>The Global Catalogue of Microorganisms (GCM) 10K type strain sequencing project: providing services to taxonomists for standard genome sequencing and annotation.</title>
        <authorList>
            <consortium name="The Broad Institute Genomics Platform"/>
            <consortium name="The Broad Institute Genome Sequencing Center for Infectious Disease"/>
            <person name="Wu L."/>
            <person name="Ma J."/>
        </authorList>
    </citation>
    <scope>NUCLEOTIDE SEQUENCE [LARGE SCALE GENOMIC DNA]</scope>
    <source>
        <strain evidence="4">JCM 15933</strain>
    </source>
</reference>
<feature type="domain" description="DUF4132" evidence="2">
    <location>
        <begin position="1016"/>
        <end position="1195"/>
    </location>
</feature>
<protein>
    <recommendedName>
        <fullName evidence="2">DUF4132 domain-containing protein</fullName>
    </recommendedName>
</protein>